<dbReference type="Gene3D" id="1.10.510.10">
    <property type="entry name" value="Transferase(Phosphotransferase) domain 1"/>
    <property type="match status" value="1"/>
</dbReference>
<dbReference type="AlphaFoldDB" id="A0A835RYT3"/>
<proteinExistence type="predicted"/>
<reference evidence="2 3" key="1">
    <citation type="journal article" date="2020" name="Nat. Food">
        <title>A phased Vanilla planifolia genome enables genetic improvement of flavour and production.</title>
        <authorList>
            <person name="Hasing T."/>
            <person name="Tang H."/>
            <person name="Brym M."/>
            <person name="Khazi F."/>
            <person name="Huang T."/>
            <person name="Chambers A.H."/>
        </authorList>
    </citation>
    <scope>NUCLEOTIDE SEQUENCE [LARGE SCALE GENOMIC DNA]</scope>
    <source>
        <tissue evidence="2">Leaf</tissue>
    </source>
</reference>
<dbReference type="EMBL" id="JADCNL010000001">
    <property type="protein sequence ID" value="KAG0497056.1"/>
    <property type="molecule type" value="Genomic_DNA"/>
</dbReference>
<sequence length="120" mass="13185">MVEAILDGNLLLEECSTKTMLKMAQLGLRCTAWQPKDRPTMSQVAKELEEAMQQAQSVRRPTSSDESQSVSIDGVGLQRFYVEGCDDLSISSTNFTCFDASSRSSGDCKNKLSGISEEHL</sequence>
<dbReference type="Proteomes" id="UP000636800">
    <property type="component" value="Chromosome 1"/>
</dbReference>
<organism evidence="2 3">
    <name type="scientific">Vanilla planifolia</name>
    <name type="common">Vanilla</name>
    <dbReference type="NCBI Taxonomy" id="51239"/>
    <lineage>
        <taxon>Eukaryota</taxon>
        <taxon>Viridiplantae</taxon>
        <taxon>Streptophyta</taxon>
        <taxon>Embryophyta</taxon>
        <taxon>Tracheophyta</taxon>
        <taxon>Spermatophyta</taxon>
        <taxon>Magnoliopsida</taxon>
        <taxon>Liliopsida</taxon>
        <taxon>Asparagales</taxon>
        <taxon>Orchidaceae</taxon>
        <taxon>Vanilloideae</taxon>
        <taxon>Vanilleae</taxon>
        <taxon>Vanilla</taxon>
    </lineage>
</organism>
<evidence type="ECO:0000313" key="3">
    <source>
        <dbReference type="Proteomes" id="UP000636800"/>
    </source>
</evidence>
<feature type="compositionally biased region" description="Basic and acidic residues" evidence="1">
    <location>
        <begin position="106"/>
        <end position="120"/>
    </location>
</feature>
<comment type="caution">
    <text evidence="2">The sequence shown here is derived from an EMBL/GenBank/DDBJ whole genome shotgun (WGS) entry which is preliminary data.</text>
</comment>
<dbReference type="SUPFAM" id="SSF56112">
    <property type="entry name" value="Protein kinase-like (PK-like)"/>
    <property type="match status" value="1"/>
</dbReference>
<accession>A0A835RYT3</accession>
<keyword evidence="3" id="KW-1185">Reference proteome</keyword>
<dbReference type="InterPro" id="IPR011009">
    <property type="entry name" value="Kinase-like_dom_sf"/>
</dbReference>
<feature type="region of interest" description="Disordered" evidence="1">
    <location>
        <begin position="100"/>
        <end position="120"/>
    </location>
</feature>
<name>A0A835RYT3_VANPL</name>
<gene>
    <name evidence="2" type="ORF">HPP92_001747</name>
</gene>
<evidence type="ECO:0000256" key="1">
    <source>
        <dbReference type="SAM" id="MobiDB-lite"/>
    </source>
</evidence>
<protein>
    <submittedName>
        <fullName evidence="2">Uncharacterized protein</fullName>
    </submittedName>
</protein>
<evidence type="ECO:0000313" key="2">
    <source>
        <dbReference type="EMBL" id="KAG0497056.1"/>
    </source>
</evidence>